<feature type="compositionally biased region" description="Basic and acidic residues" evidence="1">
    <location>
        <begin position="204"/>
        <end position="232"/>
    </location>
</feature>
<comment type="caution">
    <text evidence="2">The sequence shown here is derived from an EMBL/GenBank/DDBJ whole genome shotgun (WGS) entry which is preliminary data.</text>
</comment>
<name>A0A329MBR6_9MYCO</name>
<evidence type="ECO:0000313" key="2">
    <source>
        <dbReference type="EMBL" id="RAV16586.1"/>
    </source>
</evidence>
<proteinExistence type="predicted"/>
<gene>
    <name evidence="2" type="ORF">DQP57_02775</name>
</gene>
<dbReference type="AlphaFoldDB" id="A0A329MBR6"/>
<feature type="compositionally biased region" description="Low complexity" evidence="1">
    <location>
        <begin position="180"/>
        <end position="189"/>
    </location>
</feature>
<feature type="region of interest" description="Disordered" evidence="1">
    <location>
        <begin position="149"/>
        <end position="232"/>
    </location>
</feature>
<organism evidence="2 3">
    <name type="scientific">Mycobacterium colombiense</name>
    <dbReference type="NCBI Taxonomy" id="339268"/>
    <lineage>
        <taxon>Bacteria</taxon>
        <taxon>Bacillati</taxon>
        <taxon>Actinomycetota</taxon>
        <taxon>Actinomycetes</taxon>
        <taxon>Mycobacteriales</taxon>
        <taxon>Mycobacteriaceae</taxon>
        <taxon>Mycobacterium</taxon>
        <taxon>Mycobacterium avium complex (MAC)</taxon>
    </lineage>
</organism>
<protein>
    <submittedName>
        <fullName evidence="2">Uncharacterized protein</fullName>
    </submittedName>
</protein>
<evidence type="ECO:0000313" key="3">
    <source>
        <dbReference type="Proteomes" id="UP000250915"/>
    </source>
</evidence>
<dbReference type="EMBL" id="QMEV01000003">
    <property type="protein sequence ID" value="RAV16586.1"/>
    <property type="molecule type" value="Genomic_DNA"/>
</dbReference>
<dbReference type="Proteomes" id="UP000250915">
    <property type="component" value="Unassembled WGS sequence"/>
</dbReference>
<sequence>MADDELDSLYEVAPTEFTAQRTKLAAAAKQRGDTAAAKRISAANKPTTAAWIVNRLALRHTDTRRRLADLGARLRAAHAAMDGGQIRDLTAQQRKLIDELSRKALDAAGLKQPSAAVREDLTSTLQAAIADPEVGKRLGRLTRPEQWSGFGAFGGAVPESADVPREPAKRPGTPARKRPAAQSADAGAKAQRREKLSAAVDTAQRVKAEADDVLSRRQAQREAARRRRDDAARALRAAERELGTAEKELATAEKGYDEARQVSRAAAASVQEAKARLKRV</sequence>
<dbReference type="RefSeq" id="WP_112631485.1">
    <property type="nucleotide sequence ID" value="NZ_QMEV01000003.1"/>
</dbReference>
<reference evidence="2 3" key="1">
    <citation type="submission" date="2018-06" db="EMBL/GenBank/DDBJ databases">
        <title>NTM in soil in Japan.</title>
        <authorList>
            <person name="Ohya K."/>
        </authorList>
    </citation>
    <scope>NUCLEOTIDE SEQUENCE [LARGE SCALE GENOMIC DNA]</scope>
    <source>
        <strain evidence="2 3">GF28</strain>
    </source>
</reference>
<evidence type="ECO:0000256" key="1">
    <source>
        <dbReference type="SAM" id="MobiDB-lite"/>
    </source>
</evidence>
<accession>A0A329MBR6</accession>
<dbReference type="OrthoDB" id="3541690at2"/>